<feature type="domain" description="Methyltransferase FkbM" evidence="1">
    <location>
        <begin position="111"/>
        <end position="246"/>
    </location>
</feature>
<evidence type="ECO:0000259" key="1">
    <source>
        <dbReference type="Pfam" id="PF05050"/>
    </source>
</evidence>
<protein>
    <recommendedName>
        <fullName evidence="1">Methyltransferase FkbM domain-containing protein</fullName>
    </recommendedName>
</protein>
<dbReference type="PANTHER" id="PTHR34203:SF15">
    <property type="entry name" value="SLL1173 PROTEIN"/>
    <property type="match status" value="1"/>
</dbReference>
<evidence type="ECO:0000313" key="3">
    <source>
        <dbReference type="Proteomes" id="UP001161391"/>
    </source>
</evidence>
<comment type="caution">
    <text evidence="2">The sequence shown here is derived from an EMBL/GenBank/DDBJ whole genome shotgun (WGS) entry which is preliminary data.</text>
</comment>
<reference evidence="2" key="1">
    <citation type="journal article" date="2014" name="Int. J. Syst. Evol. Microbiol.">
        <title>Complete genome of a new Firmicutes species belonging to the dominant human colonic microbiota ('Ruminococcus bicirculans') reveals two chromosomes and a selective capacity to utilize plant glucans.</title>
        <authorList>
            <consortium name="NISC Comparative Sequencing Program"/>
            <person name="Wegmann U."/>
            <person name="Louis P."/>
            <person name="Goesmann A."/>
            <person name="Henrissat B."/>
            <person name="Duncan S.H."/>
            <person name="Flint H.J."/>
        </authorList>
    </citation>
    <scope>NUCLEOTIDE SEQUENCE</scope>
    <source>
        <strain evidence="2">NBRC 108219</strain>
    </source>
</reference>
<evidence type="ECO:0000313" key="2">
    <source>
        <dbReference type="EMBL" id="GLQ23993.1"/>
    </source>
</evidence>
<keyword evidence="3" id="KW-1185">Reference proteome</keyword>
<gene>
    <name evidence="2" type="ORF">GCM10007853_18670</name>
</gene>
<sequence>MGPSPHIQAFGAYALPPARERVRVKADGCSDTRIGRWIISARRKRAIKGLTEPFDVNVAPGVKARLYPSGNRCEKRALAGVQVWDLTERNALRMAVNSDSGSDEGPFTFFDVGANAGLYSLFVNAYAKTAKRPVRLIAVEPSAEMASRLVVNADASEADVELIRSAISDAPGEACLSDGGNNRGEAQLSDQGEQVKVETLVGLCDRLSVTHIDAMKLDIEGHDERALRAFFDQAPEALHPQLLIVETAALSGDPVIELAQAHNYFVADATSLNAILKKSDHVQT</sequence>
<dbReference type="PANTHER" id="PTHR34203">
    <property type="entry name" value="METHYLTRANSFERASE, FKBM FAMILY PROTEIN"/>
    <property type="match status" value="1"/>
</dbReference>
<dbReference type="RefSeq" id="WP_284389981.1">
    <property type="nucleotide sequence ID" value="NZ_BSNK01000002.1"/>
</dbReference>
<reference evidence="2" key="2">
    <citation type="submission" date="2023-01" db="EMBL/GenBank/DDBJ databases">
        <title>Draft genome sequence of Algimonas ampicilliniresistens strain NBRC 108219.</title>
        <authorList>
            <person name="Sun Q."/>
            <person name="Mori K."/>
        </authorList>
    </citation>
    <scope>NUCLEOTIDE SEQUENCE</scope>
    <source>
        <strain evidence="2">NBRC 108219</strain>
    </source>
</reference>
<dbReference type="Pfam" id="PF05050">
    <property type="entry name" value="Methyltransf_21"/>
    <property type="match status" value="1"/>
</dbReference>
<dbReference type="InterPro" id="IPR006342">
    <property type="entry name" value="FkbM_mtfrase"/>
</dbReference>
<proteinExistence type="predicted"/>
<dbReference type="InterPro" id="IPR029063">
    <property type="entry name" value="SAM-dependent_MTases_sf"/>
</dbReference>
<organism evidence="2 3">
    <name type="scientific">Algimonas ampicilliniresistens</name>
    <dbReference type="NCBI Taxonomy" id="1298735"/>
    <lineage>
        <taxon>Bacteria</taxon>
        <taxon>Pseudomonadati</taxon>
        <taxon>Pseudomonadota</taxon>
        <taxon>Alphaproteobacteria</taxon>
        <taxon>Maricaulales</taxon>
        <taxon>Robiginitomaculaceae</taxon>
        <taxon>Algimonas</taxon>
    </lineage>
</organism>
<dbReference type="NCBIfam" id="TIGR01444">
    <property type="entry name" value="fkbM_fam"/>
    <property type="match status" value="1"/>
</dbReference>
<dbReference type="Proteomes" id="UP001161391">
    <property type="component" value="Unassembled WGS sequence"/>
</dbReference>
<dbReference type="EMBL" id="BSNK01000002">
    <property type="protein sequence ID" value="GLQ23993.1"/>
    <property type="molecule type" value="Genomic_DNA"/>
</dbReference>
<name>A0ABQ5VAZ6_9PROT</name>
<dbReference type="SUPFAM" id="SSF53335">
    <property type="entry name" value="S-adenosyl-L-methionine-dependent methyltransferases"/>
    <property type="match status" value="1"/>
</dbReference>
<dbReference type="Gene3D" id="3.40.50.150">
    <property type="entry name" value="Vaccinia Virus protein VP39"/>
    <property type="match status" value="1"/>
</dbReference>
<accession>A0ABQ5VAZ6</accession>
<dbReference type="InterPro" id="IPR052514">
    <property type="entry name" value="SAM-dependent_MTase"/>
</dbReference>